<dbReference type="PANTHER" id="PTHR34366:SF2">
    <property type="entry name" value="OS07G0289901 PROTEIN"/>
    <property type="match status" value="1"/>
</dbReference>
<dbReference type="Pfam" id="PF24865">
    <property type="entry name" value="DUF7731"/>
    <property type="match status" value="1"/>
</dbReference>
<dbReference type="PANTHER" id="PTHR34366">
    <property type="entry name" value="OS07G0289901 PROTEIN-RELATED"/>
    <property type="match status" value="1"/>
</dbReference>
<proteinExistence type="predicted"/>
<dbReference type="EMBL" id="AP019297">
    <property type="protein sequence ID" value="BBG93105.1"/>
    <property type="molecule type" value="Genomic_DNA"/>
</dbReference>
<feature type="domain" description="DUF7731" evidence="1">
    <location>
        <begin position="82"/>
        <end position="181"/>
    </location>
</feature>
<protein>
    <submittedName>
        <fullName evidence="2">Glycine-rich protein family</fullName>
    </submittedName>
</protein>
<feature type="non-terminal residue" evidence="2">
    <location>
        <position position="1"/>
    </location>
</feature>
<gene>
    <name evidence="2" type="ORF">Prudu_001017</name>
</gene>
<evidence type="ECO:0000259" key="1">
    <source>
        <dbReference type="Pfam" id="PF24865"/>
    </source>
</evidence>
<dbReference type="InterPro" id="IPR056633">
    <property type="entry name" value="DUF7731"/>
</dbReference>
<evidence type="ECO:0000313" key="2">
    <source>
        <dbReference type="EMBL" id="BBG93105.1"/>
    </source>
</evidence>
<accession>A0A4Y1QML2</accession>
<reference evidence="2" key="1">
    <citation type="journal article" date="2019" name="Science">
        <title>Mutation of a bHLH transcription factor allowed almond domestication.</title>
        <authorList>
            <person name="Sanchez-Perez R."/>
            <person name="Pavan S."/>
            <person name="Mazzeo R."/>
            <person name="Moldovan C."/>
            <person name="Aiese Cigliano R."/>
            <person name="Del Cueto J."/>
            <person name="Ricciardi F."/>
            <person name="Lotti C."/>
            <person name="Ricciardi L."/>
            <person name="Dicenta F."/>
            <person name="Lopez-Marques R.L."/>
            <person name="Lindberg Moller B."/>
        </authorList>
    </citation>
    <scope>NUCLEOTIDE SEQUENCE</scope>
</reference>
<sequence length="202" mass="22526">KKKYHGRHQVGHILKWAFSSCHYIALDISILLGSEILIQESLLEFASFCHGINNKPTLRMADDFTPERGDVPDQTGSAEQDPAQIVAKALLCFNDKYVYSSCEESYRLNESGDLKVPAAKTDEYCNGPCLQETHLVLDCVDNILSNFLFYNKATVQDVRDTIRAGCGYGEERGKFDVPEHIKAEGSKAYKAANYQILIGLVA</sequence>
<dbReference type="AlphaFoldDB" id="A0A4Y1QML2"/>
<organism evidence="2">
    <name type="scientific">Prunus dulcis</name>
    <name type="common">Almond</name>
    <name type="synonym">Amygdalus dulcis</name>
    <dbReference type="NCBI Taxonomy" id="3755"/>
    <lineage>
        <taxon>Eukaryota</taxon>
        <taxon>Viridiplantae</taxon>
        <taxon>Streptophyta</taxon>
        <taxon>Embryophyta</taxon>
        <taxon>Tracheophyta</taxon>
        <taxon>Spermatophyta</taxon>
        <taxon>Magnoliopsida</taxon>
        <taxon>eudicotyledons</taxon>
        <taxon>Gunneridae</taxon>
        <taxon>Pentapetalae</taxon>
        <taxon>rosids</taxon>
        <taxon>fabids</taxon>
        <taxon>Rosales</taxon>
        <taxon>Rosaceae</taxon>
        <taxon>Amygdaloideae</taxon>
        <taxon>Amygdaleae</taxon>
        <taxon>Prunus</taxon>
    </lineage>
</organism>
<name>A0A4Y1QML2_PRUDU</name>